<dbReference type="GO" id="GO:0005886">
    <property type="term" value="C:plasma membrane"/>
    <property type="evidence" value="ECO:0007669"/>
    <property type="project" value="UniProtKB-SubCell"/>
</dbReference>
<dbReference type="Proteomes" id="UP001254770">
    <property type="component" value="Unassembled WGS sequence"/>
</dbReference>
<dbReference type="InterPro" id="IPR050890">
    <property type="entry name" value="PTS_EIIA_component"/>
</dbReference>
<gene>
    <name evidence="10" type="ORF">P7D69_13755</name>
    <name evidence="9" type="ORF">P7D78_00915</name>
</gene>
<comment type="caution">
    <text evidence="10">The sequence shown here is derived from an EMBL/GenBank/DDBJ whole genome shotgun (WGS) entry which is preliminary data.</text>
</comment>
<evidence type="ECO:0000256" key="6">
    <source>
        <dbReference type="ARBA" id="ARBA00022683"/>
    </source>
</evidence>
<organism evidence="10 11">
    <name type="scientific">Enterococcus raffinosus</name>
    <dbReference type="NCBI Taxonomy" id="71452"/>
    <lineage>
        <taxon>Bacteria</taxon>
        <taxon>Bacillati</taxon>
        <taxon>Bacillota</taxon>
        <taxon>Bacilli</taxon>
        <taxon>Lactobacillales</taxon>
        <taxon>Enterococcaceae</taxon>
        <taxon>Enterococcus</taxon>
    </lineage>
</organism>
<dbReference type="PANTHER" id="PTHR45008:SF1">
    <property type="entry name" value="PTS SYSTEM GLUCOSE-SPECIFIC EIIA COMPONENT"/>
    <property type="match status" value="1"/>
</dbReference>
<dbReference type="PROSITE" id="PS51093">
    <property type="entry name" value="PTS_EIIA_TYPE_1"/>
    <property type="match status" value="1"/>
</dbReference>
<accession>A0AAP5KCC9</accession>
<dbReference type="FunFam" id="2.70.70.10:FF:000001">
    <property type="entry name" value="PTS system glucose-specific IIA component"/>
    <property type="match status" value="1"/>
</dbReference>
<dbReference type="AlphaFoldDB" id="A0AAP5KCC9"/>
<dbReference type="EMBL" id="JARPXL010000014">
    <property type="protein sequence ID" value="MDT2545411.1"/>
    <property type="molecule type" value="Genomic_DNA"/>
</dbReference>
<keyword evidence="7" id="KW-0418">Kinase</keyword>
<evidence type="ECO:0000313" key="10">
    <source>
        <dbReference type="EMBL" id="MDT2545411.1"/>
    </source>
</evidence>
<keyword evidence="3" id="KW-0813">Transport</keyword>
<dbReference type="GO" id="GO:0005737">
    <property type="term" value="C:cytoplasm"/>
    <property type="evidence" value="ECO:0007669"/>
    <property type="project" value="UniProtKB-SubCell"/>
</dbReference>
<evidence type="ECO:0000256" key="7">
    <source>
        <dbReference type="ARBA" id="ARBA00022777"/>
    </source>
</evidence>
<proteinExistence type="predicted"/>
<dbReference type="Gene3D" id="2.70.70.10">
    <property type="entry name" value="Glucose Permease (Domain IIA)"/>
    <property type="match status" value="1"/>
</dbReference>
<reference evidence="10" key="1">
    <citation type="submission" date="2023-03" db="EMBL/GenBank/DDBJ databases">
        <authorList>
            <person name="Shen W."/>
            <person name="Cai J."/>
        </authorList>
    </citation>
    <scope>NUCLEOTIDE SEQUENCE</scope>
    <source>
        <strain evidence="9">B646-2</strain>
        <strain evidence="10">Y15</strain>
    </source>
</reference>
<dbReference type="PANTHER" id="PTHR45008">
    <property type="entry name" value="PTS SYSTEM GLUCOSE-SPECIFIC EIIA COMPONENT"/>
    <property type="match status" value="1"/>
</dbReference>
<keyword evidence="6" id="KW-0598">Phosphotransferase system</keyword>
<dbReference type="InterPro" id="IPR001127">
    <property type="entry name" value="PTS_EIIA_1_perm"/>
</dbReference>
<dbReference type="EMBL" id="JARPXM010000001">
    <property type="protein sequence ID" value="MDT2536670.1"/>
    <property type="molecule type" value="Genomic_DNA"/>
</dbReference>
<evidence type="ECO:0000256" key="5">
    <source>
        <dbReference type="ARBA" id="ARBA00022679"/>
    </source>
</evidence>
<sequence length="154" mass="16874">MFFKKKKIMRAFVTGTSIPLSDVHDEVFSTGVMGEGMAIEPKDELIVSPIDGRIEAANPKMQHAVGLKMQDGIEVLLHVGLDTVNLKNEGFKLLVSEGQKVQAGDPLLHFDRTVISKAGLADVVMLIVTNPQKYQFIFHTGAEVTSGEEIGTWH</sequence>
<protein>
    <submittedName>
        <fullName evidence="10">PTS glucose transporter subunit IIA</fullName>
    </submittedName>
</protein>
<evidence type="ECO:0000313" key="9">
    <source>
        <dbReference type="EMBL" id="MDT2536670.1"/>
    </source>
</evidence>
<evidence type="ECO:0000256" key="4">
    <source>
        <dbReference type="ARBA" id="ARBA00022597"/>
    </source>
</evidence>
<dbReference type="RefSeq" id="WP_028021321.1">
    <property type="nucleotide sequence ID" value="NZ_CABLCA010000052.1"/>
</dbReference>
<feature type="domain" description="PTS EIIA type-1" evidence="8">
    <location>
        <begin position="25"/>
        <end position="130"/>
    </location>
</feature>
<comment type="subcellular location">
    <subcellularLocation>
        <location evidence="2">Cell membrane</location>
        <topology evidence="2">Multi-pass membrane protein</topology>
    </subcellularLocation>
    <subcellularLocation>
        <location evidence="1">Cytoplasm</location>
    </subcellularLocation>
</comment>
<dbReference type="Proteomes" id="UP001249240">
    <property type="component" value="Unassembled WGS sequence"/>
</dbReference>
<dbReference type="InterPro" id="IPR011055">
    <property type="entry name" value="Dup_hybrid_motif"/>
</dbReference>
<keyword evidence="5" id="KW-0808">Transferase</keyword>
<evidence type="ECO:0000259" key="8">
    <source>
        <dbReference type="PROSITE" id="PS51093"/>
    </source>
</evidence>
<dbReference type="SUPFAM" id="SSF51261">
    <property type="entry name" value="Duplicated hybrid motif"/>
    <property type="match status" value="1"/>
</dbReference>
<dbReference type="Pfam" id="PF00358">
    <property type="entry name" value="PTS_EIIA_1"/>
    <property type="match status" value="1"/>
</dbReference>
<dbReference type="GeneID" id="67041947"/>
<dbReference type="PROSITE" id="PS00371">
    <property type="entry name" value="PTS_EIIA_TYPE_1_HIS"/>
    <property type="match status" value="1"/>
</dbReference>
<dbReference type="NCBIfam" id="TIGR00830">
    <property type="entry name" value="PTBA"/>
    <property type="match status" value="1"/>
</dbReference>
<evidence type="ECO:0000256" key="2">
    <source>
        <dbReference type="ARBA" id="ARBA00004651"/>
    </source>
</evidence>
<evidence type="ECO:0000313" key="11">
    <source>
        <dbReference type="Proteomes" id="UP001254770"/>
    </source>
</evidence>
<dbReference type="GO" id="GO:0009401">
    <property type="term" value="P:phosphoenolpyruvate-dependent sugar phosphotransferase system"/>
    <property type="evidence" value="ECO:0007669"/>
    <property type="project" value="UniProtKB-KW"/>
</dbReference>
<dbReference type="GO" id="GO:0016301">
    <property type="term" value="F:kinase activity"/>
    <property type="evidence" value="ECO:0007669"/>
    <property type="project" value="UniProtKB-KW"/>
</dbReference>
<evidence type="ECO:0000256" key="1">
    <source>
        <dbReference type="ARBA" id="ARBA00004496"/>
    </source>
</evidence>
<keyword evidence="4 10" id="KW-0762">Sugar transport</keyword>
<evidence type="ECO:0000256" key="3">
    <source>
        <dbReference type="ARBA" id="ARBA00022448"/>
    </source>
</evidence>
<name>A0AAP5KCC9_9ENTE</name>